<dbReference type="SUPFAM" id="SSF52540">
    <property type="entry name" value="P-loop containing nucleoside triphosphate hydrolases"/>
    <property type="match status" value="1"/>
</dbReference>
<dbReference type="Pfam" id="PF00437">
    <property type="entry name" value="T2SSE"/>
    <property type="match status" value="1"/>
</dbReference>
<dbReference type="InterPro" id="IPR007831">
    <property type="entry name" value="T2SS_GspE_N"/>
</dbReference>
<evidence type="ECO:0000313" key="5">
    <source>
        <dbReference type="EMBL" id="AQQ09135.1"/>
    </source>
</evidence>
<dbReference type="PROSITE" id="PS00662">
    <property type="entry name" value="T2SP_E"/>
    <property type="match status" value="1"/>
</dbReference>
<evidence type="ECO:0000313" key="6">
    <source>
        <dbReference type="Proteomes" id="UP000188273"/>
    </source>
</evidence>
<keyword evidence="2" id="KW-0547">Nucleotide-binding</keyword>
<dbReference type="SMART" id="SM00382">
    <property type="entry name" value="AAA"/>
    <property type="match status" value="1"/>
</dbReference>
<reference evidence="6" key="1">
    <citation type="submission" date="2017-02" db="EMBL/GenBank/DDBJ databases">
        <title>Comparative genomics and description of representatives of a novel lineage of planctomycetes thriving in anoxic sediments.</title>
        <authorList>
            <person name="Spring S."/>
            <person name="Bunk B."/>
            <person name="Sproer C."/>
            <person name="Klenk H.-P."/>
        </authorList>
    </citation>
    <scope>NUCLEOTIDE SEQUENCE [LARGE SCALE GENOMIC DNA]</scope>
    <source>
        <strain evidence="6">L21-RPul-D3</strain>
    </source>
</reference>
<comment type="similarity">
    <text evidence="1">Belongs to the GSP E family.</text>
</comment>
<protein>
    <submittedName>
        <fullName evidence="5">Type II traffic warden ATPase</fullName>
    </submittedName>
</protein>
<dbReference type="InterPro" id="IPR003593">
    <property type="entry name" value="AAA+_ATPase"/>
</dbReference>
<proteinExistence type="inferred from homology"/>
<dbReference type="FunFam" id="3.30.450.90:FF:000001">
    <property type="entry name" value="Type II secretion system ATPase GspE"/>
    <property type="match status" value="1"/>
</dbReference>
<dbReference type="GO" id="GO:0005886">
    <property type="term" value="C:plasma membrane"/>
    <property type="evidence" value="ECO:0007669"/>
    <property type="project" value="TreeGrafter"/>
</dbReference>
<evidence type="ECO:0000259" key="4">
    <source>
        <dbReference type="PROSITE" id="PS00662"/>
    </source>
</evidence>
<dbReference type="InterPro" id="IPR027417">
    <property type="entry name" value="P-loop_NTPase"/>
</dbReference>
<evidence type="ECO:0000256" key="3">
    <source>
        <dbReference type="ARBA" id="ARBA00022840"/>
    </source>
</evidence>
<dbReference type="GO" id="GO:0016887">
    <property type="term" value="F:ATP hydrolysis activity"/>
    <property type="evidence" value="ECO:0007669"/>
    <property type="project" value="TreeGrafter"/>
</dbReference>
<organism evidence="5 6">
    <name type="scientific">Sedimentisphaera cyanobacteriorum</name>
    <dbReference type="NCBI Taxonomy" id="1940790"/>
    <lineage>
        <taxon>Bacteria</taxon>
        <taxon>Pseudomonadati</taxon>
        <taxon>Planctomycetota</taxon>
        <taxon>Phycisphaerae</taxon>
        <taxon>Sedimentisphaerales</taxon>
        <taxon>Sedimentisphaeraceae</taxon>
        <taxon>Sedimentisphaera</taxon>
    </lineage>
</organism>
<gene>
    <name evidence="5" type="primary">xpsE_1</name>
    <name evidence="5" type="ORF">L21SP3_00935</name>
</gene>
<dbReference type="Gene3D" id="3.30.450.90">
    <property type="match status" value="1"/>
</dbReference>
<dbReference type="InterPro" id="IPR001482">
    <property type="entry name" value="T2SS/T4SS_dom"/>
</dbReference>
<dbReference type="Gene3D" id="3.40.50.300">
    <property type="entry name" value="P-loop containing nucleotide triphosphate hydrolases"/>
    <property type="match status" value="1"/>
</dbReference>
<dbReference type="OrthoDB" id="244550at2"/>
<feature type="domain" description="Bacterial type II secretion system protein E" evidence="4">
    <location>
        <begin position="380"/>
        <end position="394"/>
    </location>
</feature>
<dbReference type="AlphaFoldDB" id="A0A1Q2HPG5"/>
<dbReference type="Gene3D" id="3.30.300.160">
    <property type="entry name" value="Type II secretion system, protein E, N-terminal domain"/>
    <property type="match status" value="1"/>
</dbReference>
<dbReference type="PANTHER" id="PTHR30258:SF2">
    <property type="entry name" value="COMG OPERON PROTEIN 1"/>
    <property type="match status" value="1"/>
</dbReference>
<dbReference type="SUPFAM" id="SSF160246">
    <property type="entry name" value="EspE N-terminal domain-like"/>
    <property type="match status" value="1"/>
</dbReference>
<dbReference type="FunFam" id="3.40.50.300:FF:000398">
    <property type="entry name" value="Type IV pilus assembly ATPase PilB"/>
    <property type="match status" value="1"/>
</dbReference>
<dbReference type="PANTHER" id="PTHR30258">
    <property type="entry name" value="TYPE II SECRETION SYSTEM PROTEIN GSPE-RELATED"/>
    <property type="match status" value="1"/>
</dbReference>
<dbReference type="RefSeq" id="WP_077539615.1">
    <property type="nucleotide sequence ID" value="NZ_CP019633.1"/>
</dbReference>
<keyword evidence="6" id="KW-1185">Reference proteome</keyword>
<name>A0A1Q2HPG5_9BACT</name>
<dbReference type="KEGG" id="pbu:L21SP3_00935"/>
<sequence>MSFLSQKLQEKSLISASQALAVDESISKNNSLMEAVSSNTDLDEPSLLESLAEIIGCEYLSSLESFLPSRDMLAKFPARLLLEHCIAPVEIDGRLHIAVSDPFSSRGIDQLRISTGLDCPIALCCRSDIDRFIKTHLGLGADTIQTMVDEAETSGLKILSEIEQQDIDLEDEAEGASIIRFVNQLLTEAIEKRATDVHIEPFEDELRVRYRVDGVLQGASVPPEVKQFQAAIVSRIKILSNLDIAEKRIPQDGRIKVLLSGKEVDIRVSIIPMLYGEAVVLRLLDCSSMLLGLENIGMNAQDRDIFSDVITKPHGIILVTGPTGSGKTTTLYAALSKINDLERKIITIEDPIEYQLYGVNQIQVSNKRGLTFAAGLRSILRHDPDVILVGEIRDLETARIAVQASLTGHLVFSTLHTNDSSGALTRLVDMGVEPYLVASSLEAVLAQRLLRKICPYCKQEIDANETQNLRDKYGIIIPETLYRGAGCRNCQGTGYRGRAGIFEQLVVSDDIRALLMENASVTDIKAQAKKEGMRSLREDVQRYLDAGETTVEEMLRVTKV</sequence>
<keyword evidence="3" id="KW-0067">ATP-binding</keyword>
<dbReference type="Proteomes" id="UP000188273">
    <property type="component" value="Chromosome"/>
</dbReference>
<accession>A0A1Q2HPG5</accession>
<dbReference type="Pfam" id="PF05157">
    <property type="entry name" value="MshEN"/>
    <property type="match status" value="1"/>
</dbReference>
<dbReference type="InterPro" id="IPR037257">
    <property type="entry name" value="T2SS_E_N_sf"/>
</dbReference>
<dbReference type="STRING" id="1940790.L21SP3_00935"/>
<dbReference type="CDD" id="cd01129">
    <property type="entry name" value="PulE-GspE-like"/>
    <property type="match status" value="1"/>
</dbReference>
<evidence type="ECO:0000256" key="1">
    <source>
        <dbReference type="ARBA" id="ARBA00006611"/>
    </source>
</evidence>
<dbReference type="GO" id="GO:0005524">
    <property type="term" value="F:ATP binding"/>
    <property type="evidence" value="ECO:0007669"/>
    <property type="project" value="UniProtKB-KW"/>
</dbReference>
<dbReference type="EMBL" id="CP019633">
    <property type="protein sequence ID" value="AQQ09135.1"/>
    <property type="molecule type" value="Genomic_DNA"/>
</dbReference>
<evidence type="ECO:0000256" key="2">
    <source>
        <dbReference type="ARBA" id="ARBA00022741"/>
    </source>
</evidence>